<feature type="transmembrane region" description="Helical" evidence="8">
    <location>
        <begin position="113"/>
        <end position="139"/>
    </location>
</feature>
<evidence type="ECO:0000256" key="3">
    <source>
        <dbReference type="ARBA" id="ARBA00022989"/>
    </source>
</evidence>
<gene>
    <name evidence="9" type="ORF">SLEP1_g24064</name>
</gene>
<proteinExistence type="predicted"/>
<evidence type="ECO:0000256" key="8">
    <source>
        <dbReference type="SAM" id="Phobius"/>
    </source>
</evidence>
<evidence type="ECO:0000256" key="6">
    <source>
        <dbReference type="ARBA" id="ARBA00023315"/>
    </source>
</evidence>
<protein>
    <submittedName>
        <fullName evidence="9">Uncharacterized protein</fullName>
    </submittedName>
</protein>
<comment type="caution">
    <text evidence="9">The sequence shown here is derived from an EMBL/GenBank/DDBJ whole genome shotgun (WGS) entry which is preliminary data.</text>
</comment>
<evidence type="ECO:0000313" key="10">
    <source>
        <dbReference type="Proteomes" id="UP001054252"/>
    </source>
</evidence>
<evidence type="ECO:0000256" key="5">
    <source>
        <dbReference type="ARBA" id="ARBA00023136"/>
    </source>
</evidence>
<evidence type="ECO:0000256" key="1">
    <source>
        <dbReference type="ARBA" id="ARBA00022679"/>
    </source>
</evidence>
<reference evidence="9 10" key="1">
    <citation type="journal article" date="2021" name="Commun. Biol.">
        <title>The genome of Shorea leprosula (Dipterocarpaceae) highlights the ecological relevance of drought in aseasonal tropical rainforests.</title>
        <authorList>
            <person name="Ng K.K.S."/>
            <person name="Kobayashi M.J."/>
            <person name="Fawcett J.A."/>
            <person name="Hatakeyama M."/>
            <person name="Paape T."/>
            <person name="Ng C.H."/>
            <person name="Ang C.C."/>
            <person name="Tnah L.H."/>
            <person name="Lee C.T."/>
            <person name="Nishiyama T."/>
            <person name="Sese J."/>
            <person name="O'Brien M.J."/>
            <person name="Copetti D."/>
            <person name="Mohd Noor M.I."/>
            <person name="Ong R.C."/>
            <person name="Putra M."/>
            <person name="Sireger I.Z."/>
            <person name="Indrioko S."/>
            <person name="Kosugi Y."/>
            <person name="Izuno A."/>
            <person name="Isagi Y."/>
            <person name="Lee S.L."/>
            <person name="Shimizu K.K."/>
        </authorList>
    </citation>
    <scope>NUCLEOTIDE SEQUENCE [LARGE SCALE GENOMIC DNA]</scope>
    <source>
        <strain evidence="9">214</strain>
    </source>
</reference>
<feature type="compositionally biased region" description="Basic residues" evidence="7">
    <location>
        <begin position="50"/>
        <end position="61"/>
    </location>
</feature>
<keyword evidence="4" id="KW-0443">Lipid metabolism</keyword>
<dbReference type="Proteomes" id="UP001054252">
    <property type="component" value="Unassembled WGS sequence"/>
</dbReference>
<evidence type="ECO:0000313" key="9">
    <source>
        <dbReference type="EMBL" id="GKV12982.1"/>
    </source>
</evidence>
<dbReference type="EMBL" id="BPVZ01000037">
    <property type="protein sequence ID" value="GKV12982.1"/>
    <property type="molecule type" value="Genomic_DNA"/>
</dbReference>
<feature type="region of interest" description="Disordered" evidence="7">
    <location>
        <begin position="1"/>
        <end position="64"/>
    </location>
</feature>
<dbReference type="PANTHER" id="PTHR23063:SF52">
    <property type="entry name" value="LYSOPHOSPHATIDYLCHOLINE ACYLTRANSFERASE"/>
    <property type="match status" value="1"/>
</dbReference>
<organism evidence="9 10">
    <name type="scientific">Rubroshorea leprosula</name>
    <dbReference type="NCBI Taxonomy" id="152421"/>
    <lineage>
        <taxon>Eukaryota</taxon>
        <taxon>Viridiplantae</taxon>
        <taxon>Streptophyta</taxon>
        <taxon>Embryophyta</taxon>
        <taxon>Tracheophyta</taxon>
        <taxon>Spermatophyta</taxon>
        <taxon>Magnoliopsida</taxon>
        <taxon>eudicotyledons</taxon>
        <taxon>Gunneridae</taxon>
        <taxon>Pentapetalae</taxon>
        <taxon>rosids</taxon>
        <taxon>malvids</taxon>
        <taxon>Malvales</taxon>
        <taxon>Dipterocarpaceae</taxon>
        <taxon>Rubroshorea</taxon>
    </lineage>
</organism>
<name>A0AAV5JNX2_9ROSI</name>
<dbReference type="PANTHER" id="PTHR23063">
    <property type="entry name" value="PHOSPHOLIPID ACYLTRANSFERASE"/>
    <property type="match status" value="1"/>
</dbReference>
<sequence length="178" mass="20033">MAMADHDLTTHLLSPRASDEPQTILTVHDDDSVSKPSDPTTGQPLPLRNGYHHHHRNHNHKKNDFSQANHISDANSSCNPYEFIGSTGLSVPETTAVDPFRNGTPRIEGVYEVMKIVVCLPIVFVRLVLFGLCLAVGYVSTRLALEGWKDKQNPMPKWRCRIMWVTRICARLILFSFG</sequence>
<keyword evidence="5 8" id="KW-0472">Membrane</keyword>
<feature type="compositionally biased region" description="Polar residues" evidence="7">
    <location>
        <begin position="34"/>
        <end position="43"/>
    </location>
</feature>
<dbReference type="GO" id="GO:0071618">
    <property type="term" value="F:lysophosphatidylethanolamine acyltransferase activity"/>
    <property type="evidence" value="ECO:0007669"/>
    <property type="project" value="TreeGrafter"/>
</dbReference>
<dbReference type="GO" id="GO:0006644">
    <property type="term" value="P:phospholipid metabolic process"/>
    <property type="evidence" value="ECO:0007669"/>
    <property type="project" value="TreeGrafter"/>
</dbReference>
<accession>A0AAV5JNX2</accession>
<evidence type="ECO:0000256" key="2">
    <source>
        <dbReference type="ARBA" id="ARBA00022692"/>
    </source>
</evidence>
<evidence type="ECO:0000256" key="7">
    <source>
        <dbReference type="SAM" id="MobiDB-lite"/>
    </source>
</evidence>
<keyword evidence="2 8" id="KW-0812">Transmembrane</keyword>
<keyword evidence="3 8" id="KW-1133">Transmembrane helix</keyword>
<evidence type="ECO:0000256" key="4">
    <source>
        <dbReference type="ARBA" id="ARBA00023098"/>
    </source>
</evidence>
<dbReference type="AlphaFoldDB" id="A0AAV5JNX2"/>
<keyword evidence="6" id="KW-0012">Acyltransferase</keyword>
<keyword evidence="10" id="KW-1185">Reference proteome</keyword>
<keyword evidence="1" id="KW-0808">Transferase</keyword>